<evidence type="ECO:0000256" key="2">
    <source>
        <dbReference type="ARBA" id="ARBA00022475"/>
    </source>
</evidence>
<dbReference type="InterPro" id="IPR052027">
    <property type="entry name" value="PspC"/>
</dbReference>
<protein>
    <submittedName>
        <fullName evidence="9">PspC domain family</fullName>
    </submittedName>
</protein>
<evidence type="ECO:0000256" key="7">
    <source>
        <dbReference type="SAM" id="Phobius"/>
    </source>
</evidence>
<proteinExistence type="predicted"/>
<evidence type="ECO:0000256" key="3">
    <source>
        <dbReference type="ARBA" id="ARBA00022692"/>
    </source>
</evidence>
<dbReference type="InterPro" id="IPR011990">
    <property type="entry name" value="TPR-like_helical_dom_sf"/>
</dbReference>
<evidence type="ECO:0000313" key="9">
    <source>
        <dbReference type="EMBL" id="EAY27179.1"/>
    </source>
</evidence>
<evidence type="ECO:0000313" key="10">
    <source>
        <dbReference type="Proteomes" id="UP000004095"/>
    </source>
</evidence>
<dbReference type="AlphaFoldDB" id="A1ZR90"/>
<evidence type="ECO:0000259" key="8">
    <source>
        <dbReference type="Pfam" id="PF04024"/>
    </source>
</evidence>
<dbReference type="InterPro" id="IPR019734">
    <property type="entry name" value="TPR_rpt"/>
</dbReference>
<organism evidence="9 10">
    <name type="scientific">Microscilla marina ATCC 23134</name>
    <dbReference type="NCBI Taxonomy" id="313606"/>
    <lineage>
        <taxon>Bacteria</taxon>
        <taxon>Pseudomonadati</taxon>
        <taxon>Bacteroidota</taxon>
        <taxon>Cytophagia</taxon>
        <taxon>Cytophagales</taxon>
        <taxon>Microscillaceae</taxon>
        <taxon>Microscilla</taxon>
    </lineage>
</organism>
<evidence type="ECO:0000256" key="6">
    <source>
        <dbReference type="PROSITE-ProRule" id="PRU00339"/>
    </source>
</evidence>
<evidence type="ECO:0000256" key="1">
    <source>
        <dbReference type="ARBA" id="ARBA00004162"/>
    </source>
</evidence>
<evidence type="ECO:0000256" key="4">
    <source>
        <dbReference type="ARBA" id="ARBA00022989"/>
    </source>
</evidence>
<dbReference type="eggNOG" id="COG1983">
    <property type="taxonomic scope" value="Bacteria"/>
</dbReference>
<dbReference type="SUPFAM" id="SSF48452">
    <property type="entry name" value="TPR-like"/>
    <property type="match status" value="1"/>
</dbReference>
<dbReference type="PANTHER" id="PTHR33885">
    <property type="entry name" value="PHAGE SHOCK PROTEIN C"/>
    <property type="match status" value="1"/>
</dbReference>
<keyword evidence="4 7" id="KW-1133">Transmembrane helix</keyword>
<dbReference type="PANTHER" id="PTHR33885:SF3">
    <property type="entry name" value="PHAGE SHOCK PROTEIN C"/>
    <property type="match status" value="1"/>
</dbReference>
<keyword evidence="3 7" id="KW-0812">Transmembrane</keyword>
<feature type="transmembrane region" description="Helical" evidence="7">
    <location>
        <begin position="208"/>
        <end position="232"/>
    </location>
</feature>
<sequence>MNSDDTIQAYIKQILKIQEQQKQGEGPLTREEMTQMAADLGMTEDDLAMIDRHFNDYLVRGKGYSKYEDWDSAIEELKQAVMLNPVHVEALFALANAYKHRWLLKRNKQDLNSAKSYGKRVLQLNAGHDPALKLMSQLNTKTIWTSQPSRNQRPSMVMNSDLKPYDTVGGNHLVPDRKLRKSRDDKKIFGVCGGIANYFGIDPTLVRIGFVAGTFITGAATIPIYLVLNFVLPDSR</sequence>
<accession>A1ZR90</accession>
<dbReference type="Proteomes" id="UP000004095">
    <property type="component" value="Unassembled WGS sequence"/>
</dbReference>
<comment type="caution">
    <text evidence="9">The sequence shown here is derived from an EMBL/GenBank/DDBJ whole genome shotgun (WGS) entry which is preliminary data.</text>
</comment>
<evidence type="ECO:0000256" key="5">
    <source>
        <dbReference type="ARBA" id="ARBA00023136"/>
    </source>
</evidence>
<dbReference type="Pfam" id="PF04024">
    <property type="entry name" value="PspC"/>
    <property type="match status" value="1"/>
</dbReference>
<keyword evidence="6" id="KW-0802">TPR repeat</keyword>
<reference evidence="9 10" key="1">
    <citation type="submission" date="2007-01" db="EMBL/GenBank/DDBJ databases">
        <authorList>
            <person name="Haygood M."/>
            <person name="Podell S."/>
            <person name="Anderson C."/>
            <person name="Hopkinson B."/>
            <person name="Roe K."/>
            <person name="Barbeau K."/>
            <person name="Gaasterland T."/>
            <person name="Ferriera S."/>
            <person name="Johnson J."/>
            <person name="Kravitz S."/>
            <person name="Beeson K."/>
            <person name="Sutton G."/>
            <person name="Rogers Y.-H."/>
            <person name="Friedman R."/>
            <person name="Frazier M."/>
            <person name="Venter J.C."/>
        </authorList>
    </citation>
    <scope>NUCLEOTIDE SEQUENCE [LARGE SCALE GENOMIC DNA]</scope>
    <source>
        <strain evidence="9 10">ATCC 23134</strain>
    </source>
</reference>
<gene>
    <name evidence="9" type="ORF">M23134_08453</name>
</gene>
<keyword evidence="2" id="KW-1003">Cell membrane</keyword>
<dbReference type="EMBL" id="AAWS01000026">
    <property type="protein sequence ID" value="EAY27179.1"/>
    <property type="molecule type" value="Genomic_DNA"/>
</dbReference>
<feature type="domain" description="Phage shock protein PspC N-terminal" evidence="8">
    <location>
        <begin position="177"/>
        <end position="234"/>
    </location>
</feature>
<dbReference type="InterPro" id="IPR007168">
    <property type="entry name" value="Phageshock_PspC_N"/>
</dbReference>
<dbReference type="RefSeq" id="WP_004156293.1">
    <property type="nucleotide sequence ID" value="NZ_AAWS01000026.1"/>
</dbReference>
<dbReference type="GO" id="GO:0005886">
    <property type="term" value="C:plasma membrane"/>
    <property type="evidence" value="ECO:0007669"/>
    <property type="project" value="UniProtKB-SubCell"/>
</dbReference>
<keyword evidence="10" id="KW-1185">Reference proteome</keyword>
<feature type="repeat" description="TPR" evidence="6">
    <location>
        <begin position="54"/>
        <end position="87"/>
    </location>
</feature>
<keyword evidence="5 7" id="KW-0472">Membrane</keyword>
<comment type="subcellular location">
    <subcellularLocation>
        <location evidence="1">Cell membrane</location>
        <topology evidence="1">Single-pass membrane protein</topology>
    </subcellularLocation>
</comment>
<dbReference type="PROSITE" id="PS50005">
    <property type="entry name" value="TPR"/>
    <property type="match status" value="1"/>
</dbReference>
<dbReference type="Gene3D" id="1.25.40.10">
    <property type="entry name" value="Tetratricopeptide repeat domain"/>
    <property type="match status" value="1"/>
</dbReference>
<name>A1ZR90_MICM2</name>